<keyword evidence="2" id="KW-1185">Reference proteome</keyword>
<evidence type="ECO:0000313" key="1">
    <source>
        <dbReference type="EMBL" id="RKT70093.1"/>
    </source>
</evidence>
<evidence type="ECO:0000313" key="2">
    <source>
        <dbReference type="Proteomes" id="UP000272729"/>
    </source>
</evidence>
<accession>A0A495XBY1</accession>
<dbReference type="Proteomes" id="UP000272729">
    <property type="component" value="Unassembled WGS sequence"/>
</dbReference>
<protein>
    <submittedName>
        <fullName evidence="1">Uncharacterized protein</fullName>
    </submittedName>
</protein>
<organism evidence="1 2">
    <name type="scientific">Saccharothrix variisporea</name>
    <dbReference type="NCBI Taxonomy" id="543527"/>
    <lineage>
        <taxon>Bacteria</taxon>
        <taxon>Bacillati</taxon>
        <taxon>Actinomycetota</taxon>
        <taxon>Actinomycetes</taxon>
        <taxon>Pseudonocardiales</taxon>
        <taxon>Pseudonocardiaceae</taxon>
        <taxon>Saccharothrix</taxon>
    </lineage>
</organism>
<gene>
    <name evidence="1" type="ORF">DFJ66_3334</name>
</gene>
<dbReference type="AlphaFoldDB" id="A0A495XBY1"/>
<dbReference type="RefSeq" id="WP_121222289.1">
    <property type="nucleotide sequence ID" value="NZ_JBIUBA010000010.1"/>
</dbReference>
<dbReference type="EMBL" id="RBXR01000001">
    <property type="protein sequence ID" value="RKT70093.1"/>
    <property type="molecule type" value="Genomic_DNA"/>
</dbReference>
<name>A0A495XBY1_9PSEU</name>
<comment type="caution">
    <text evidence="1">The sequence shown here is derived from an EMBL/GenBank/DDBJ whole genome shotgun (WGS) entry which is preliminary data.</text>
</comment>
<proteinExistence type="predicted"/>
<reference evidence="1 2" key="1">
    <citation type="submission" date="2018-10" db="EMBL/GenBank/DDBJ databases">
        <title>Sequencing the genomes of 1000 actinobacteria strains.</title>
        <authorList>
            <person name="Klenk H.-P."/>
        </authorList>
    </citation>
    <scope>NUCLEOTIDE SEQUENCE [LARGE SCALE GENOMIC DNA]</scope>
    <source>
        <strain evidence="1 2">DSM 43911</strain>
    </source>
</reference>
<sequence>MALPFDDTTTAWAERVNALVTARRVPCLPALPADVRSQVVVPADRMGVDEFFAVAVRVGATLLYREVEVVTPEHLSGVPWTVLDGGTADDLVAEPEAYVGRAMSVRVGFAHQGVVHTWVAIAPWRAALRRAAEELARRALWPEERVAALASQLAQDRALWALQPGYSVSGVERKLADHELVGPFLASDQDRAGAAQAVALAWEQVERARAAVEERMRERLGELAEGLAFDPEFLAHDLVGDRRKDAERFLFDAGGGYTLSRTIIAELESRARKLRPKTP</sequence>